<dbReference type="Pfam" id="PF13672">
    <property type="entry name" value="PP2C_2"/>
    <property type="match status" value="1"/>
</dbReference>
<sequence>MNHATAPIYCPICQTLNTEAYNFCQQCRSSLPKRYLWAVGTGVDAYQIGDVLGDRYVLKSRRVLFDTKPGLLPDLPSDISDAIAPYLRLFPYQLHIPQVYGQVQTEKGAPVVLLEQVPLETRRWSQSAAELSHPLFPALADVWTEAPAIRQLNWLWQISQLWQPFSSERVASSLVEPQLLRVEGPLVRLLELQSDRKSAPTLRELGQLWLQWAPTAQPEIARFLAALCHQMIQGQIRTPEQLTAQLDRGLVVCGRSQARLAQIATRTDQGPSRQRNEDACYPASGTAFSVPLHPGETPKTLTLVCDGIGGHEGGDVASNLAIAAVQERIQDLELDVALQHPDSLMAELEQAVCLANDLICQRNDQEQRLDRQRMGTTLVMALARGHEAYITHIGDSRVYWITRTGCYQLTVDDDVASREVRLGYALYRDAVQQPVAGSLVQALGMSSSATLHPTVQRLILDEAGVFLLCSDGLTENDRVEECWETEILPILDGKVDVATACQRLVEIGNMRNGHDNVTVGLLYYQVTHTEAIAELPASLLTESPDLDLPPTRQPTAIVTDTPTQVVNAAPSTLKTQILPPRRSPNGALLLLGILLLVGLGGVLAYLLLPGVSRRIDPLLGRAPQPDGAQVNPGTPIPTLPSPNSSPLVSSLTLAPGTLIQIRQPTSGLASDRETGSIQLQPQPGSSTTAPDPESGTASGDRTPNAATAQLVPAGGLLQVLSKQVIPAQGSWVKLKVCSIPSGTNAQEPASPKTATPIPTASPANRATTPSPSDRFLQPGASGWIEEAVLMPLIEPNSPSPNQLGACSNPPLTSTPTPTTAPSQSPAPE</sequence>
<evidence type="ECO:0000313" key="5">
    <source>
        <dbReference type="Proteomes" id="UP001464891"/>
    </source>
</evidence>
<dbReference type="SMART" id="SM00331">
    <property type="entry name" value="PP2C_SIG"/>
    <property type="match status" value="1"/>
</dbReference>
<feature type="region of interest" description="Disordered" evidence="1">
    <location>
        <begin position="666"/>
        <end position="704"/>
    </location>
</feature>
<keyword evidence="5" id="KW-1185">Reference proteome</keyword>
<evidence type="ECO:0000256" key="2">
    <source>
        <dbReference type="SAM" id="Phobius"/>
    </source>
</evidence>
<evidence type="ECO:0000259" key="3">
    <source>
        <dbReference type="PROSITE" id="PS51746"/>
    </source>
</evidence>
<feature type="compositionally biased region" description="Low complexity" evidence="1">
    <location>
        <begin position="809"/>
        <end position="828"/>
    </location>
</feature>
<proteinExistence type="predicted"/>
<feature type="domain" description="PPM-type phosphatase" evidence="3">
    <location>
        <begin position="262"/>
        <end position="524"/>
    </location>
</feature>
<comment type="caution">
    <text evidence="4">The sequence shown here is derived from an EMBL/GenBank/DDBJ whole genome shotgun (WGS) entry which is preliminary data.</text>
</comment>
<dbReference type="SUPFAM" id="SSF81606">
    <property type="entry name" value="PP2C-like"/>
    <property type="match status" value="1"/>
</dbReference>
<keyword evidence="2" id="KW-0812">Transmembrane</keyword>
<feature type="region of interest" description="Disordered" evidence="1">
    <location>
        <begin position="742"/>
        <end position="775"/>
    </location>
</feature>
<feature type="region of interest" description="Disordered" evidence="1">
    <location>
        <begin position="791"/>
        <end position="828"/>
    </location>
</feature>
<evidence type="ECO:0000256" key="1">
    <source>
        <dbReference type="SAM" id="MobiDB-lite"/>
    </source>
</evidence>
<keyword evidence="2" id="KW-0472">Membrane</keyword>
<dbReference type="Proteomes" id="UP001464891">
    <property type="component" value="Unassembled WGS sequence"/>
</dbReference>
<dbReference type="Gene3D" id="3.60.40.10">
    <property type="entry name" value="PPM-type phosphatase domain"/>
    <property type="match status" value="1"/>
</dbReference>
<dbReference type="EMBL" id="JAMPKM010000004">
    <property type="protein sequence ID" value="MEP0817229.1"/>
    <property type="molecule type" value="Genomic_DNA"/>
</dbReference>
<dbReference type="InterPro" id="IPR036457">
    <property type="entry name" value="PPM-type-like_dom_sf"/>
</dbReference>
<dbReference type="PROSITE" id="PS51746">
    <property type="entry name" value="PPM_2"/>
    <property type="match status" value="1"/>
</dbReference>
<feature type="compositionally biased region" description="Polar residues" evidence="1">
    <location>
        <begin position="675"/>
        <end position="704"/>
    </location>
</feature>
<dbReference type="RefSeq" id="WP_190438022.1">
    <property type="nucleotide sequence ID" value="NZ_JAMPKM010000004.1"/>
</dbReference>
<organism evidence="4 5">
    <name type="scientific">Trichocoleus desertorum GB2-A4</name>
    <dbReference type="NCBI Taxonomy" id="2933944"/>
    <lineage>
        <taxon>Bacteria</taxon>
        <taxon>Bacillati</taxon>
        <taxon>Cyanobacteriota</taxon>
        <taxon>Cyanophyceae</taxon>
        <taxon>Leptolyngbyales</taxon>
        <taxon>Trichocoleusaceae</taxon>
        <taxon>Trichocoleus</taxon>
    </lineage>
</organism>
<feature type="compositionally biased region" description="Polar residues" evidence="1">
    <location>
        <begin position="742"/>
        <end position="771"/>
    </location>
</feature>
<dbReference type="SMART" id="SM00332">
    <property type="entry name" value="PP2Cc"/>
    <property type="match status" value="1"/>
</dbReference>
<dbReference type="InterPro" id="IPR001932">
    <property type="entry name" value="PPM-type_phosphatase-like_dom"/>
</dbReference>
<dbReference type="CDD" id="cd00143">
    <property type="entry name" value="PP2Cc"/>
    <property type="match status" value="1"/>
</dbReference>
<accession>A0ABV0J624</accession>
<gene>
    <name evidence="4" type="ORF">NC998_08985</name>
</gene>
<feature type="transmembrane region" description="Helical" evidence="2">
    <location>
        <begin position="586"/>
        <end position="608"/>
    </location>
</feature>
<keyword evidence="2" id="KW-1133">Transmembrane helix</keyword>
<evidence type="ECO:0000313" key="4">
    <source>
        <dbReference type="EMBL" id="MEP0817229.1"/>
    </source>
</evidence>
<name>A0ABV0J624_9CYAN</name>
<feature type="region of interest" description="Disordered" evidence="1">
    <location>
        <begin position="622"/>
        <end position="648"/>
    </location>
</feature>
<protein>
    <submittedName>
        <fullName evidence="4">Protein phosphatase 2C domain-containing protein</fullName>
    </submittedName>
</protein>
<reference evidence="4 5" key="1">
    <citation type="submission" date="2022-04" db="EMBL/GenBank/DDBJ databases">
        <title>Positive selection, recombination, and allopatry shape intraspecific diversity of widespread and dominant cyanobacteria.</title>
        <authorList>
            <person name="Wei J."/>
            <person name="Shu W."/>
            <person name="Hu C."/>
        </authorList>
    </citation>
    <scope>NUCLEOTIDE SEQUENCE [LARGE SCALE GENOMIC DNA]</scope>
    <source>
        <strain evidence="4 5">GB2-A4</strain>
    </source>
</reference>